<keyword evidence="7" id="KW-1185">Reference proteome</keyword>
<feature type="region of interest" description="Disordered" evidence="4">
    <location>
        <begin position="337"/>
        <end position="389"/>
    </location>
</feature>
<dbReference type="EMBL" id="JAAAID010002246">
    <property type="protein sequence ID" value="KAG0007652.1"/>
    <property type="molecule type" value="Genomic_DNA"/>
</dbReference>
<dbReference type="Pfam" id="PF13359">
    <property type="entry name" value="DDE_Tnp_4"/>
    <property type="match status" value="1"/>
</dbReference>
<evidence type="ECO:0000256" key="1">
    <source>
        <dbReference type="ARBA" id="ARBA00001968"/>
    </source>
</evidence>
<evidence type="ECO:0000313" key="6">
    <source>
        <dbReference type="EMBL" id="KAG0007652.1"/>
    </source>
</evidence>
<accession>A0A9P6MN27</accession>
<sequence>MVSERKKLLAILERRQKLEDEYNATHNQAIKTEMDSFNPDLMRYFRITTLQGLQSLYPKTSDMRAAAEKQRYFAPRKTPQQRTGEIYEDLRRAGTDVDYLEFVRVSKSVFLSIVSSVLSQHQVFKNHSNNGQETVEKQLAITLWRLGHHGKDAGIGEASKIFGLSEGTIMKCTQRCMEALRDISLDIISWPVKGEKQTIKSRIRDLANSGSYHSSLSSTSMSTSTSTSLGPDYERIANGTISDAVGILSTMHVFLVSRPLLSETEEYLVPLPPSALNAAASLSSQDYYSKKKAASKKQISEEQEPITSTSRSANKKARVSKQGAIVSNLTNEGAENMAEDGCVSVPHRTGKRGRPRKDAQLVKSTPSPSDDPTLAPSTPPTTEKKVTRARPASFVKSAYLKRDYGYNILLVCDSTTRIRFADVVRPAGWPSQQVFTSSQLSLESETLFEGKDYLVADSGLVPGPHVVPMFPESQLEEEESSILAAASTSTKSRSKTQVVDPRRAELEHKKRLNESLKAVQKRAKDCQRKLKARFPSLLGMRVQLKNDPASQENARNWILACMTVHNLVLGDDASYNQAWEDQLEEMEAQRAEFDPNGRYELDDDRDALDDEYDEDGQGGMRVLNDNEMYELEDTPPPEAIGSIYASLPAMMEAHFGNSGQSGPSSALGGDGTMDMRDGLNAGRTQSGHSLRMLLN</sequence>
<feature type="domain" description="DDE Tnp4" evidence="5">
    <location>
        <begin position="400"/>
        <end position="566"/>
    </location>
</feature>
<feature type="coiled-coil region" evidence="3">
    <location>
        <begin position="1"/>
        <end position="28"/>
    </location>
</feature>
<protein>
    <recommendedName>
        <fullName evidence="5">DDE Tnp4 domain-containing protein</fullName>
    </recommendedName>
</protein>
<comment type="cofactor">
    <cofactor evidence="1">
        <name>a divalent metal cation</name>
        <dbReference type="ChEBI" id="CHEBI:60240"/>
    </cofactor>
</comment>
<feature type="region of interest" description="Disordered" evidence="4">
    <location>
        <begin position="294"/>
        <end position="324"/>
    </location>
</feature>
<proteinExistence type="predicted"/>
<keyword evidence="2" id="KW-0479">Metal-binding</keyword>
<evidence type="ECO:0000313" key="7">
    <source>
        <dbReference type="Proteomes" id="UP000703661"/>
    </source>
</evidence>
<evidence type="ECO:0000256" key="2">
    <source>
        <dbReference type="ARBA" id="ARBA00022723"/>
    </source>
</evidence>
<gene>
    <name evidence="6" type="ORF">BGZ80_004400</name>
</gene>
<evidence type="ECO:0000256" key="4">
    <source>
        <dbReference type="SAM" id="MobiDB-lite"/>
    </source>
</evidence>
<evidence type="ECO:0000259" key="5">
    <source>
        <dbReference type="Pfam" id="PF13359"/>
    </source>
</evidence>
<feature type="region of interest" description="Disordered" evidence="4">
    <location>
        <begin position="655"/>
        <end position="695"/>
    </location>
</feature>
<dbReference type="Proteomes" id="UP000703661">
    <property type="component" value="Unassembled WGS sequence"/>
</dbReference>
<organism evidence="6 7">
    <name type="scientific">Entomortierella chlamydospora</name>
    <dbReference type="NCBI Taxonomy" id="101097"/>
    <lineage>
        <taxon>Eukaryota</taxon>
        <taxon>Fungi</taxon>
        <taxon>Fungi incertae sedis</taxon>
        <taxon>Mucoromycota</taxon>
        <taxon>Mortierellomycotina</taxon>
        <taxon>Mortierellomycetes</taxon>
        <taxon>Mortierellales</taxon>
        <taxon>Mortierellaceae</taxon>
        <taxon>Entomortierella</taxon>
    </lineage>
</organism>
<dbReference type="AlphaFoldDB" id="A0A9P6MN27"/>
<name>A0A9P6MN27_9FUNG</name>
<comment type="caution">
    <text evidence="6">The sequence shown here is derived from an EMBL/GenBank/DDBJ whole genome shotgun (WGS) entry which is preliminary data.</text>
</comment>
<feature type="region of interest" description="Disordered" evidence="4">
    <location>
        <begin position="209"/>
        <end position="228"/>
    </location>
</feature>
<evidence type="ECO:0000256" key="3">
    <source>
        <dbReference type="SAM" id="Coils"/>
    </source>
</evidence>
<keyword evidence="3" id="KW-0175">Coiled coil</keyword>
<reference evidence="6" key="1">
    <citation type="journal article" date="2020" name="Fungal Divers.">
        <title>Resolving the Mortierellaceae phylogeny through synthesis of multi-gene phylogenetics and phylogenomics.</title>
        <authorList>
            <person name="Vandepol N."/>
            <person name="Liber J."/>
            <person name="Desiro A."/>
            <person name="Na H."/>
            <person name="Kennedy M."/>
            <person name="Barry K."/>
            <person name="Grigoriev I.V."/>
            <person name="Miller A.N."/>
            <person name="O'Donnell K."/>
            <person name="Stajich J.E."/>
            <person name="Bonito G."/>
        </authorList>
    </citation>
    <scope>NUCLEOTIDE SEQUENCE</scope>
    <source>
        <strain evidence="6">NRRL 2769</strain>
    </source>
</reference>
<dbReference type="InterPro" id="IPR027806">
    <property type="entry name" value="HARBI1_dom"/>
</dbReference>
<dbReference type="GO" id="GO:0046872">
    <property type="term" value="F:metal ion binding"/>
    <property type="evidence" value="ECO:0007669"/>
    <property type="project" value="UniProtKB-KW"/>
</dbReference>